<keyword evidence="3" id="KW-1185">Reference proteome</keyword>
<evidence type="ECO:0000256" key="1">
    <source>
        <dbReference type="SAM" id="SignalP"/>
    </source>
</evidence>
<reference evidence="2" key="1">
    <citation type="submission" date="2020-03" db="EMBL/GenBank/DDBJ databases">
        <title>Site-based positive gene gene selection in Geosmithia morbida across the United States reveals a broad range of putative effectors and factors for local host and environmental adapation.</title>
        <authorList>
            <person name="Onufrak A."/>
            <person name="Murdoch R.W."/>
            <person name="Gazis R."/>
            <person name="Huff M."/>
            <person name="Staton M."/>
            <person name="Klingeman W."/>
            <person name="Hadziabdic D."/>
        </authorList>
    </citation>
    <scope>NUCLEOTIDE SEQUENCE</scope>
    <source>
        <strain evidence="2">1262</strain>
    </source>
</reference>
<comment type="caution">
    <text evidence="2">The sequence shown here is derived from an EMBL/GenBank/DDBJ whole genome shotgun (WGS) entry which is preliminary data.</text>
</comment>
<feature type="signal peptide" evidence="1">
    <location>
        <begin position="1"/>
        <end position="23"/>
    </location>
</feature>
<feature type="chain" id="PRO_5040230902" evidence="1">
    <location>
        <begin position="24"/>
        <end position="56"/>
    </location>
</feature>
<keyword evidence="1" id="KW-0732">Signal</keyword>
<name>A0A9P4YXM9_9HYPO</name>
<proteinExistence type="predicted"/>
<dbReference type="EMBL" id="JAANYQ010000003">
    <property type="protein sequence ID" value="KAF4124973.1"/>
    <property type="molecule type" value="Genomic_DNA"/>
</dbReference>
<dbReference type="GeneID" id="55970040"/>
<evidence type="ECO:0000313" key="2">
    <source>
        <dbReference type="EMBL" id="KAF4124973.1"/>
    </source>
</evidence>
<organism evidence="2 3">
    <name type="scientific">Geosmithia morbida</name>
    <dbReference type="NCBI Taxonomy" id="1094350"/>
    <lineage>
        <taxon>Eukaryota</taxon>
        <taxon>Fungi</taxon>
        <taxon>Dikarya</taxon>
        <taxon>Ascomycota</taxon>
        <taxon>Pezizomycotina</taxon>
        <taxon>Sordariomycetes</taxon>
        <taxon>Hypocreomycetidae</taxon>
        <taxon>Hypocreales</taxon>
        <taxon>Bionectriaceae</taxon>
        <taxon>Geosmithia</taxon>
    </lineage>
</organism>
<accession>A0A9P4YXM9</accession>
<dbReference type="RefSeq" id="XP_035323625.1">
    <property type="nucleotide sequence ID" value="XM_035465788.1"/>
</dbReference>
<protein>
    <submittedName>
        <fullName evidence="2">Uncharacterized protein</fullName>
    </submittedName>
</protein>
<dbReference type="AlphaFoldDB" id="A0A9P4YXM9"/>
<evidence type="ECO:0000313" key="3">
    <source>
        <dbReference type="Proteomes" id="UP000749293"/>
    </source>
</evidence>
<sequence>MATVRAVFLGFLASANWITLAVGRLSHLGPDAGPVAKQIEFSSWSRSGSSPCPVWP</sequence>
<gene>
    <name evidence="2" type="ORF">GMORB2_3812</name>
</gene>
<dbReference type="Proteomes" id="UP000749293">
    <property type="component" value="Unassembled WGS sequence"/>
</dbReference>